<dbReference type="InterPro" id="IPR009060">
    <property type="entry name" value="UBA-like_sf"/>
</dbReference>
<dbReference type="InterPro" id="IPR018101">
    <property type="entry name" value="Transl_elong_Ts_CS"/>
</dbReference>
<dbReference type="GO" id="GO:0003746">
    <property type="term" value="F:translation elongation factor activity"/>
    <property type="evidence" value="ECO:0007669"/>
    <property type="project" value="UniProtKB-UniRule"/>
</dbReference>
<dbReference type="HAMAP" id="MF_00050">
    <property type="entry name" value="EF_Ts"/>
    <property type="match status" value="1"/>
</dbReference>
<name>A0A090ALA0_9ENTR</name>
<evidence type="ECO:0000313" key="10">
    <source>
        <dbReference type="EMBL" id="BAP58394.1"/>
    </source>
</evidence>
<protein>
    <recommendedName>
        <fullName evidence="2 6">Elongation factor Ts</fullName>
        <shortName evidence="6">EF-Ts</shortName>
    </recommendedName>
</protein>
<dbReference type="Proteomes" id="UP000031627">
    <property type="component" value="Chromosome"/>
</dbReference>
<dbReference type="SUPFAM" id="SSF46934">
    <property type="entry name" value="UBA-like"/>
    <property type="match status" value="1"/>
</dbReference>
<dbReference type="EMBL" id="AP014521">
    <property type="protein sequence ID" value="BAP58394.1"/>
    <property type="molecule type" value="Genomic_DNA"/>
</dbReference>
<evidence type="ECO:0000256" key="1">
    <source>
        <dbReference type="ARBA" id="ARBA00005532"/>
    </source>
</evidence>
<dbReference type="SUPFAM" id="SSF54713">
    <property type="entry name" value="Elongation factor Ts (EF-Ts), dimerisation domain"/>
    <property type="match status" value="1"/>
</dbReference>
<evidence type="ECO:0000259" key="9">
    <source>
        <dbReference type="Pfam" id="PF00889"/>
    </source>
</evidence>
<comment type="similarity">
    <text evidence="1 6 7">Belongs to the EF-Ts family.</text>
</comment>
<dbReference type="STRING" id="1410383.TGUWTKB_1400"/>
<reference evidence="10 11" key="2">
    <citation type="journal article" date="2014" name="Curr. Biol.">
        <title>Symbiont-Supplemented Maternal Investment Underpinning Host's Ecological Adaptation.</title>
        <authorList>
            <person name="Kaiwa N."/>
            <person name="Hosokawa T."/>
            <person name="Nikoh N."/>
            <person name="Tanahashi M."/>
            <person name="Moriyama M."/>
            <person name="Meng X.Y."/>
            <person name="Maeda T."/>
            <person name="Yamaguchi K."/>
            <person name="Shigenobu S."/>
            <person name="Ito M."/>
            <person name="Fukatsu T."/>
        </authorList>
    </citation>
    <scope>NUCLEOTIDE SEQUENCE [LARGE SCALE GENOMIC DNA]</scope>
    <source>
        <strain evidence="10 11">UwTKB</strain>
    </source>
</reference>
<feature type="domain" description="Translation elongation factor EFTs/EF1B dimerisation" evidence="9">
    <location>
        <begin position="72"/>
        <end position="264"/>
    </location>
</feature>
<comment type="function">
    <text evidence="6 7">Associates with the EF-Tu.GDP complex and induces the exchange of GDP to GTP. It remains bound to the aminoacyl-tRNA.EF-Tu.GTP complex up to the GTP hydrolysis stage on the ribosome.</text>
</comment>
<evidence type="ECO:0000256" key="3">
    <source>
        <dbReference type="ARBA" id="ARBA00022490"/>
    </source>
</evidence>
<dbReference type="CDD" id="cd14275">
    <property type="entry name" value="UBA_EF-Ts"/>
    <property type="match status" value="1"/>
</dbReference>
<keyword evidence="11" id="KW-1185">Reference proteome</keyword>
<evidence type="ECO:0000256" key="4">
    <source>
        <dbReference type="ARBA" id="ARBA00022768"/>
    </source>
</evidence>
<evidence type="ECO:0000256" key="8">
    <source>
        <dbReference type="RuleBase" id="RU000643"/>
    </source>
</evidence>
<dbReference type="HOGENOM" id="CLU_047155_0_2_6"/>
<dbReference type="KEGG" id="sbw:TGUWTKB_1400"/>
<dbReference type="PANTHER" id="PTHR11741">
    <property type="entry name" value="ELONGATION FACTOR TS"/>
    <property type="match status" value="1"/>
</dbReference>
<dbReference type="InterPro" id="IPR036402">
    <property type="entry name" value="EF-Ts_dimer_sf"/>
</dbReference>
<keyword evidence="5 6" id="KW-0648">Protein biosynthesis</keyword>
<keyword evidence="4 6" id="KW-0251">Elongation factor</keyword>
<dbReference type="NCBIfam" id="TIGR00116">
    <property type="entry name" value="tsf"/>
    <property type="match status" value="1"/>
</dbReference>
<feature type="region of interest" description="Involved in Mg(2+) ion dislocation from EF-Tu" evidence="6">
    <location>
        <begin position="81"/>
        <end position="84"/>
    </location>
</feature>
<keyword evidence="3 6" id="KW-0963">Cytoplasm</keyword>
<dbReference type="InterPro" id="IPR001816">
    <property type="entry name" value="Transl_elong_EFTs/EF1B"/>
</dbReference>
<evidence type="ECO:0000256" key="7">
    <source>
        <dbReference type="RuleBase" id="RU000642"/>
    </source>
</evidence>
<dbReference type="OrthoDB" id="9808348at2"/>
<evidence type="ECO:0000256" key="6">
    <source>
        <dbReference type="HAMAP-Rule" id="MF_00050"/>
    </source>
</evidence>
<dbReference type="Gene3D" id="3.30.479.20">
    <property type="entry name" value="Elongation factor Ts, dimerisation domain"/>
    <property type="match status" value="2"/>
</dbReference>
<accession>A0A090ALA0</accession>
<dbReference type="AlphaFoldDB" id="A0A090ALA0"/>
<dbReference type="GO" id="GO:0005737">
    <property type="term" value="C:cytoplasm"/>
    <property type="evidence" value="ECO:0007669"/>
    <property type="project" value="UniProtKB-SubCell"/>
</dbReference>
<dbReference type="PANTHER" id="PTHR11741:SF0">
    <property type="entry name" value="ELONGATION FACTOR TS, MITOCHONDRIAL"/>
    <property type="match status" value="1"/>
</dbReference>
<dbReference type="Gene3D" id="1.10.8.10">
    <property type="entry name" value="DNA helicase RuvA subunit, C-terminal domain"/>
    <property type="match status" value="1"/>
</dbReference>
<comment type="subcellular location">
    <subcellularLocation>
        <location evidence="6 8">Cytoplasm</location>
    </subcellularLocation>
</comment>
<reference evidence="11" key="1">
    <citation type="submission" date="2013-11" db="EMBL/GenBank/DDBJ databases">
        <title>Symbiont-containing voluminous jelly as an extraordinary maternal gift for overwintering insect nymphs.</title>
        <authorList>
            <person name="Kaiwa N."/>
            <person name="Hosokawa T."/>
            <person name="Nikoh N."/>
            <person name="Meng X.Y."/>
            <person name="Tanahashi M."/>
            <person name="Moriyama M."/>
            <person name="Maeda T."/>
            <person name="Yamaguchi K."/>
            <person name="Shigenobu S."/>
            <person name="Ito M."/>
            <person name="Fukatsu T."/>
        </authorList>
    </citation>
    <scope>NUCLEOTIDE SEQUENCE [LARGE SCALE GENOMIC DNA]</scope>
    <source>
        <strain evidence="11">UwTKB</strain>
    </source>
</reference>
<dbReference type="FunFam" id="1.10.8.10:FF:000001">
    <property type="entry name" value="Elongation factor Ts"/>
    <property type="match status" value="1"/>
</dbReference>
<evidence type="ECO:0000256" key="5">
    <source>
        <dbReference type="ARBA" id="ARBA00022917"/>
    </source>
</evidence>
<proteinExistence type="inferred from homology"/>
<evidence type="ECO:0000313" key="11">
    <source>
        <dbReference type="Proteomes" id="UP000031627"/>
    </source>
</evidence>
<dbReference type="RefSeq" id="WP_041062527.1">
    <property type="nucleotide sequence ID" value="NZ_AP014521.1"/>
</dbReference>
<sequence length="269" mass="31000">MKNITSLIKELRKRTGAKIVDCKQALIKSNRNIEEAIIFMRKSGYIKSEKKSIKSTKEGCIFLKIDDTYRNGIVLEINCETDFVAKNSDFLTFGNKVLNTAFIKKIYDIEILKKTFKDECSFLTNKIDENIQIRRISFLQNNLINCYLHRNRIGVLIAGNNIEKKLLKKIAMHIAANKPEYIKSEDIPETLIKNEHDIQLDLAMRTAKTTDIAKKIVAGRIKKFIDSISLLNQPFIMDSSKTISQILQSKQSEVTKFIRFELGEKIKTF</sequence>
<dbReference type="Gene3D" id="1.10.286.20">
    <property type="match status" value="1"/>
</dbReference>
<dbReference type="Pfam" id="PF00889">
    <property type="entry name" value="EF_TS"/>
    <property type="match status" value="1"/>
</dbReference>
<dbReference type="PROSITE" id="PS01127">
    <property type="entry name" value="EF_TS_2"/>
    <property type="match status" value="1"/>
</dbReference>
<gene>
    <name evidence="6 10" type="primary">tsf</name>
    <name evidence="10" type="ORF">TGUWTKB_1400</name>
</gene>
<dbReference type="InterPro" id="IPR014039">
    <property type="entry name" value="Transl_elong_EFTs/EF1B_dimer"/>
</dbReference>
<organism evidence="10 11">
    <name type="scientific">Candidatus Tachikawaea gelatinosa</name>
    <dbReference type="NCBI Taxonomy" id="1410383"/>
    <lineage>
        <taxon>Bacteria</taxon>
        <taxon>Pseudomonadati</taxon>
        <taxon>Pseudomonadota</taxon>
        <taxon>Gammaproteobacteria</taxon>
        <taxon>Enterobacterales</taxon>
        <taxon>Enterobacteriaceae</taxon>
        <taxon>Candidatus Tachikawaea</taxon>
    </lineage>
</organism>
<evidence type="ECO:0000256" key="2">
    <source>
        <dbReference type="ARBA" id="ARBA00016956"/>
    </source>
</evidence>